<comment type="caution">
    <text evidence="2">The sequence shown here is derived from an EMBL/GenBank/DDBJ whole genome shotgun (WGS) entry which is preliminary data.</text>
</comment>
<protein>
    <submittedName>
        <fullName evidence="2">Uncharacterized protein</fullName>
    </submittedName>
</protein>
<evidence type="ECO:0000313" key="2">
    <source>
        <dbReference type="EMBL" id="GAA1652182.1"/>
    </source>
</evidence>
<organism evidence="2 3">
    <name type="scientific">Nonomuraea maheshkhaliensis</name>
    <dbReference type="NCBI Taxonomy" id="419590"/>
    <lineage>
        <taxon>Bacteria</taxon>
        <taxon>Bacillati</taxon>
        <taxon>Actinomycetota</taxon>
        <taxon>Actinomycetes</taxon>
        <taxon>Streptosporangiales</taxon>
        <taxon>Streptosporangiaceae</taxon>
        <taxon>Nonomuraea</taxon>
    </lineage>
</organism>
<sequence>MAAAAGSTARDRASSSIVRAAASSNGRTGPLKIRNSATSHSTDGGRPAARCARNSGAGGGRSSGSAGSPACARAHAALGSCPIGELDITVSDRTRSGACTPSHCAIMPPKEAPAT</sequence>
<keyword evidence="3" id="KW-1185">Reference proteome</keyword>
<evidence type="ECO:0000256" key="1">
    <source>
        <dbReference type="SAM" id="MobiDB-lite"/>
    </source>
</evidence>
<name>A0ABN2FL81_9ACTN</name>
<feature type="compositionally biased region" description="Low complexity" evidence="1">
    <location>
        <begin position="1"/>
        <end position="24"/>
    </location>
</feature>
<dbReference type="EMBL" id="BAAAMU010000046">
    <property type="protein sequence ID" value="GAA1652182.1"/>
    <property type="molecule type" value="Genomic_DNA"/>
</dbReference>
<dbReference type="Proteomes" id="UP001500064">
    <property type="component" value="Unassembled WGS sequence"/>
</dbReference>
<evidence type="ECO:0000313" key="3">
    <source>
        <dbReference type="Proteomes" id="UP001500064"/>
    </source>
</evidence>
<gene>
    <name evidence="2" type="ORF">GCM10009733_056780</name>
</gene>
<feature type="region of interest" description="Disordered" evidence="1">
    <location>
        <begin position="1"/>
        <end position="70"/>
    </location>
</feature>
<proteinExistence type="predicted"/>
<reference evidence="2 3" key="1">
    <citation type="journal article" date="2019" name="Int. J. Syst. Evol. Microbiol.">
        <title>The Global Catalogue of Microorganisms (GCM) 10K type strain sequencing project: providing services to taxonomists for standard genome sequencing and annotation.</title>
        <authorList>
            <consortium name="The Broad Institute Genomics Platform"/>
            <consortium name="The Broad Institute Genome Sequencing Center for Infectious Disease"/>
            <person name="Wu L."/>
            <person name="Ma J."/>
        </authorList>
    </citation>
    <scope>NUCLEOTIDE SEQUENCE [LARGE SCALE GENOMIC DNA]</scope>
    <source>
        <strain evidence="2 3">JCM 13929</strain>
    </source>
</reference>
<accession>A0ABN2FL81</accession>